<keyword evidence="1" id="KW-0547">Nucleotide-binding</keyword>
<protein>
    <submittedName>
        <fullName evidence="1">RNA helicase</fullName>
    </submittedName>
</protein>
<keyword evidence="2" id="KW-1185">Reference proteome</keyword>
<keyword evidence="1" id="KW-0347">Helicase</keyword>
<evidence type="ECO:0000313" key="2">
    <source>
        <dbReference type="Proteomes" id="UP001055072"/>
    </source>
</evidence>
<reference evidence="1" key="1">
    <citation type="journal article" date="2021" name="Environ. Microbiol.">
        <title>Gene family expansions and transcriptome signatures uncover fungal adaptations to wood decay.</title>
        <authorList>
            <person name="Hage H."/>
            <person name="Miyauchi S."/>
            <person name="Viragh M."/>
            <person name="Drula E."/>
            <person name="Min B."/>
            <person name="Chaduli D."/>
            <person name="Navarro D."/>
            <person name="Favel A."/>
            <person name="Norest M."/>
            <person name="Lesage-Meessen L."/>
            <person name="Balint B."/>
            <person name="Merenyi Z."/>
            <person name="de Eugenio L."/>
            <person name="Morin E."/>
            <person name="Martinez A.T."/>
            <person name="Baldrian P."/>
            <person name="Stursova M."/>
            <person name="Martinez M.J."/>
            <person name="Novotny C."/>
            <person name="Magnuson J.K."/>
            <person name="Spatafora J.W."/>
            <person name="Maurice S."/>
            <person name="Pangilinan J."/>
            <person name="Andreopoulos W."/>
            <person name="LaButti K."/>
            <person name="Hundley H."/>
            <person name="Na H."/>
            <person name="Kuo A."/>
            <person name="Barry K."/>
            <person name="Lipzen A."/>
            <person name="Henrissat B."/>
            <person name="Riley R."/>
            <person name="Ahrendt S."/>
            <person name="Nagy L.G."/>
            <person name="Grigoriev I.V."/>
            <person name="Martin F."/>
            <person name="Rosso M.N."/>
        </authorList>
    </citation>
    <scope>NUCLEOTIDE SEQUENCE</scope>
    <source>
        <strain evidence="1">CBS 384.51</strain>
    </source>
</reference>
<keyword evidence="1" id="KW-0378">Hydrolase</keyword>
<dbReference type="EMBL" id="MU274912">
    <property type="protein sequence ID" value="KAI0088906.1"/>
    <property type="molecule type" value="Genomic_DNA"/>
</dbReference>
<accession>A0ACB8U3X8</accession>
<gene>
    <name evidence="1" type="ORF">BDY19DRAFT_890434</name>
</gene>
<name>A0ACB8U3X8_9APHY</name>
<evidence type="ECO:0000313" key="1">
    <source>
        <dbReference type="EMBL" id="KAI0088906.1"/>
    </source>
</evidence>
<organism evidence="1 2">
    <name type="scientific">Irpex rosettiformis</name>
    <dbReference type="NCBI Taxonomy" id="378272"/>
    <lineage>
        <taxon>Eukaryota</taxon>
        <taxon>Fungi</taxon>
        <taxon>Dikarya</taxon>
        <taxon>Basidiomycota</taxon>
        <taxon>Agaricomycotina</taxon>
        <taxon>Agaricomycetes</taxon>
        <taxon>Polyporales</taxon>
        <taxon>Irpicaceae</taxon>
        <taxon>Irpex</taxon>
    </lineage>
</organism>
<keyword evidence="1" id="KW-0067">ATP-binding</keyword>
<dbReference type="Proteomes" id="UP001055072">
    <property type="component" value="Unassembled WGS sequence"/>
</dbReference>
<sequence>MPAASAFTCALCCVVCPNERAYQGHLIGKKHKSRTQGVNILQCSLCEIAVSGLRSWKSHLKGRKHQNKARSRGVPAGIEPQGAGAPVKRHQFCATCNAYVRDEIWSKHSASILHQRRLRFAAAEAIREEASRDKHGITVSHNPDGMDFGVLEIPEATGGKQNTLTVSNSVPLANVLLLEAKLFSSSSRRVSRLSSFRIAFTGQTQVVYGRPLLIHVAFSQTLRGIYTDRVELRFRDTRLNQEFTIARTLRATVGEQAAFAALQPVAPFVPRKRTARAVERDVVAGEPPPALNAIPYKIKLPQAYIPDRMLPLLSSRMPVADTVRQLQDNFLPRALDEETYGRHYKTLLWAEEYRSDQDLQVYDIESTTLNRVGNLYYLGVPGLAEKRPSVLVGDNIRMQHTSSDPDTGKWYDGFVHVVHRDEVGMKFGASFHAGHSASQRYRARFKLNRCPLRRQHQALDTAFHPSRLLFPEPSPLTAHPLLSSEAIKPNIHNKLIASNPPQLQAIAAIASLPPGSLPFIVFGPPGTGKTVTIVEAIRQLLDRNPNARILACAPSNSAVDLIALRLRDALTPEKMFRFYAPSRFKNQVPDELTDYSLTNANGHFTVPPMATLKRYRVIVSTCVSASFPHGIGMPRGHFSHIFFDEAGHATEPEVMIAAKTMADNDTNIILSGDPKQLGPIIRSAVARELGLEKSYLERLMDRESHNIVTSHGISVVRLVQNFRSHPQILSFPNEQFYDGVLLPCGDPQVINSYIGTSLLVNGKFPIVFRALSGKDDREANSPSFFNAMEVLEVKACVEELRSNREVHTVDGDIGVIAPYHAQCLRIRASLKPVAEGVKVGSVEEFQGQERRVIIISTVRSSRDFVGYDLRHTLGFVANPRRLNVAVTRAQALLIIIGDPGVLALDPLWRSFLNYIHQHGGWKGDEPRWDTSAPVDVNAIYDEATQEAGGQDINELARRMENATLDNLVHEDEEEEDNTDRPWRELE</sequence>
<proteinExistence type="predicted"/>
<comment type="caution">
    <text evidence="1">The sequence shown here is derived from an EMBL/GenBank/DDBJ whole genome shotgun (WGS) entry which is preliminary data.</text>
</comment>